<dbReference type="AlphaFoldDB" id="Q1QLK6"/>
<gene>
    <name evidence="1" type="ordered locus">Nham_2094</name>
</gene>
<protein>
    <submittedName>
        <fullName evidence="1">Uncharacterized protein</fullName>
    </submittedName>
</protein>
<name>Q1QLK6_NITHX</name>
<proteinExistence type="predicted"/>
<evidence type="ECO:0000313" key="2">
    <source>
        <dbReference type="Proteomes" id="UP000001953"/>
    </source>
</evidence>
<organism evidence="1 2">
    <name type="scientific">Nitrobacter hamburgensis (strain DSM 10229 / NCIMB 13809 / X14)</name>
    <dbReference type="NCBI Taxonomy" id="323097"/>
    <lineage>
        <taxon>Bacteria</taxon>
        <taxon>Pseudomonadati</taxon>
        <taxon>Pseudomonadota</taxon>
        <taxon>Alphaproteobacteria</taxon>
        <taxon>Hyphomicrobiales</taxon>
        <taxon>Nitrobacteraceae</taxon>
        <taxon>Nitrobacter</taxon>
    </lineage>
</organism>
<dbReference type="KEGG" id="nha:Nham_2094"/>
<dbReference type="STRING" id="323097.Nham_2094"/>
<accession>Q1QLK6</accession>
<dbReference type="EMBL" id="CP000319">
    <property type="protein sequence ID" value="ABE62891.1"/>
    <property type="molecule type" value="Genomic_DNA"/>
</dbReference>
<dbReference type="Proteomes" id="UP000001953">
    <property type="component" value="Chromosome"/>
</dbReference>
<keyword evidence="2" id="KW-1185">Reference proteome</keyword>
<reference evidence="1 2" key="1">
    <citation type="submission" date="2006-03" db="EMBL/GenBank/DDBJ databases">
        <title>Complete sequence of chromosome of Nitrobacter hamburgensis X14.</title>
        <authorList>
            <consortium name="US DOE Joint Genome Institute"/>
            <person name="Copeland A."/>
            <person name="Lucas S."/>
            <person name="Lapidus A."/>
            <person name="Barry K."/>
            <person name="Detter J.C."/>
            <person name="Glavina del Rio T."/>
            <person name="Hammon N."/>
            <person name="Israni S."/>
            <person name="Dalin E."/>
            <person name="Tice H."/>
            <person name="Pitluck S."/>
            <person name="Chain P."/>
            <person name="Malfatti S."/>
            <person name="Shin M."/>
            <person name="Vergez L."/>
            <person name="Schmutz J."/>
            <person name="Larimer F."/>
            <person name="Land M."/>
            <person name="Hauser L."/>
            <person name="Kyrpides N."/>
            <person name="Ivanova N."/>
            <person name="Ward B."/>
            <person name="Arp D."/>
            <person name="Klotz M."/>
            <person name="Stein L."/>
            <person name="O'Mullan G."/>
            <person name="Starkenburg S."/>
            <person name="Sayavedra L."/>
            <person name="Poret-Peterson A.T."/>
            <person name="Gentry M.E."/>
            <person name="Bruce D."/>
            <person name="Richardson P."/>
        </authorList>
    </citation>
    <scope>NUCLEOTIDE SEQUENCE [LARGE SCALE GENOMIC DNA]</scope>
    <source>
        <strain evidence="2">DSM 10229 / NCIMB 13809 / X14</strain>
    </source>
</reference>
<sequence>MTFPAPPSWPSHLEYGMLDENCVVAVSSRKRDLTPARTNSFLQADALAAGVQSRCAWAAVATFRRWCHRPHPFYWSDAAPREIDYAHPGERAIFDEMRSEGLVLFSRDISWSGVEERQIVAVVAAAEGPALVCARSWPPLTGDGMIIRIDLRCRVEDACRLFLSADGIPAARPLVPHTDAGIVAKYRGATAIWRQGIAGDLIQTVYLLRIRRSTGPELVVASDTVTGGRSEVVEHGRVETGRLREWAAEIFGADRLSFAP</sequence>
<evidence type="ECO:0000313" key="1">
    <source>
        <dbReference type="EMBL" id="ABE62891.1"/>
    </source>
</evidence>
<dbReference type="HOGENOM" id="CLU_1068882_0_0_5"/>